<dbReference type="Pfam" id="PF00145">
    <property type="entry name" value="DNA_methylase"/>
    <property type="match status" value="1"/>
</dbReference>
<dbReference type="Gene3D" id="3.40.50.150">
    <property type="entry name" value="Vaccinia Virus protein VP39"/>
    <property type="match status" value="1"/>
</dbReference>
<dbReference type="REBASE" id="219312">
    <property type="entry name" value="M.Lco3535ORF5015P"/>
</dbReference>
<dbReference type="GO" id="GO:0003886">
    <property type="term" value="F:DNA (cytosine-5-)-methyltransferase activity"/>
    <property type="evidence" value="ECO:0007669"/>
    <property type="project" value="TreeGrafter"/>
</dbReference>
<dbReference type="PANTHER" id="PTHR10629">
    <property type="entry name" value="CYTOSINE-SPECIFIC METHYLTRANSFERASE"/>
    <property type="match status" value="1"/>
</dbReference>
<organism evidence="3 4">
    <name type="scientific">Loigolactobacillus coryniformis subsp. torquens DSM 20004 = KCTC 3535</name>
    <dbReference type="NCBI Taxonomy" id="1423822"/>
    <lineage>
        <taxon>Bacteria</taxon>
        <taxon>Bacillati</taxon>
        <taxon>Bacillota</taxon>
        <taxon>Bacilli</taxon>
        <taxon>Lactobacillales</taxon>
        <taxon>Lactobacillaceae</taxon>
        <taxon>Loigolactobacillus</taxon>
    </lineage>
</organism>
<evidence type="ECO:0000256" key="2">
    <source>
        <dbReference type="RuleBase" id="RU000416"/>
    </source>
</evidence>
<accession>A0A2D1KMN3</accession>
<dbReference type="PANTHER" id="PTHR10629:SF52">
    <property type="entry name" value="DNA (CYTOSINE-5)-METHYLTRANSFERASE 1"/>
    <property type="match status" value="1"/>
</dbReference>
<dbReference type="NCBIfam" id="TIGR00675">
    <property type="entry name" value="dcm"/>
    <property type="match status" value="1"/>
</dbReference>
<keyword evidence="4" id="KW-1185">Reference proteome</keyword>
<dbReference type="KEGG" id="lcy:LC20004_05015"/>
<dbReference type="Gene3D" id="3.90.120.10">
    <property type="entry name" value="DNA Methylase, subunit A, domain 2"/>
    <property type="match status" value="1"/>
</dbReference>
<keyword evidence="1" id="KW-0949">S-adenosyl-L-methionine</keyword>
<dbReference type="GO" id="GO:0032259">
    <property type="term" value="P:methylation"/>
    <property type="evidence" value="ECO:0007669"/>
    <property type="project" value="UniProtKB-KW"/>
</dbReference>
<reference evidence="3 4" key="1">
    <citation type="submission" date="2016-10" db="EMBL/GenBank/DDBJ databases">
        <title>The whole genome sequencing and assembly of L. cotyniformis subsp. torquens DSM 20004 strain.</title>
        <authorList>
            <person name="Park M.-K."/>
            <person name="Lee Y.-J."/>
            <person name="Yi H."/>
            <person name="Bahn Y.-S."/>
            <person name="Kim J.F."/>
            <person name="Lee D.-W."/>
        </authorList>
    </citation>
    <scope>NUCLEOTIDE SEQUENCE [LARGE SCALE GENOMIC DNA]</scope>
    <source>
        <strain evidence="3 4">DSM 20004</strain>
    </source>
</reference>
<proteinExistence type="inferred from homology"/>
<dbReference type="GO" id="GO:0044027">
    <property type="term" value="P:negative regulation of gene expression via chromosomal CpG island methylation"/>
    <property type="evidence" value="ECO:0007669"/>
    <property type="project" value="TreeGrafter"/>
</dbReference>
<evidence type="ECO:0000313" key="3">
    <source>
        <dbReference type="EMBL" id="ATO43302.1"/>
    </source>
</evidence>
<dbReference type="OrthoDB" id="9813719at2"/>
<comment type="similarity">
    <text evidence="1 2">Belongs to the class I-like SAM-binding methyltransferase superfamily. C5-methyltransferase family.</text>
</comment>
<dbReference type="Proteomes" id="UP000223559">
    <property type="component" value="Chromosome"/>
</dbReference>
<dbReference type="EMBL" id="CP017697">
    <property type="protein sequence ID" value="ATO43302.1"/>
    <property type="molecule type" value="Genomic_DNA"/>
</dbReference>
<dbReference type="AlphaFoldDB" id="A0A2D1KMN3"/>
<dbReference type="GO" id="GO:0003677">
    <property type="term" value="F:DNA binding"/>
    <property type="evidence" value="ECO:0007669"/>
    <property type="project" value="TreeGrafter"/>
</dbReference>
<protein>
    <submittedName>
        <fullName evidence="3">DNA (Cytosine-5-)-methyltransferase</fullName>
    </submittedName>
</protein>
<evidence type="ECO:0000313" key="4">
    <source>
        <dbReference type="Proteomes" id="UP000223559"/>
    </source>
</evidence>
<keyword evidence="1 3" id="KW-0489">Methyltransferase</keyword>
<name>A0A2D1KMN3_9LACO</name>
<dbReference type="InterPro" id="IPR029063">
    <property type="entry name" value="SAM-dependent_MTases_sf"/>
</dbReference>
<feature type="active site" evidence="1">
    <location>
        <position position="72"/>
    </location>
</feature>
<gene>
    <name evidence="3" type="ORF">LC20004_05015</name>
</gene>
<dbReference type="PRINTS" id="PR00105">
    <property type="entry name" value="C5METTRFRASE"/>
</dbReference>
<dbReference type="SUPFAM" id="SSF53335">
    <property type="entry name" value="S-adenosyl-L-methionine-dependent methyltransferases"/>
    <property type="match status" value="1"/>
</dbReference>
<evidence type="ECO:0000256" key="1">
    <source>
        <dbReference type="PROSITE-ProRule" id="PRU01016"/>
    </source>
</evidence>
<dbReference type="RefSeq" id="WP_010013097.1">
    <property type="nucleotide sequence ID" value="NZ_AEOS01000104.1"/>
</dbReference>
<sequence>MIYAKSYFSGAGGMDLGLSEAGIEITDSYEIDHKAAETLRQNLDHKVHETDITRITVLDQGTTDIMIGTFPCTRYSTAADINGTRTGDDLFLHFFRHVALAQPEMYLVENVPGMRKFRVVMEALTKLPDYYVRVECPINANYWLPQERQRLILIGTKQPFNNFAYPDKPSRQIRLADILEHDPAVSVTKSVINRLAGQYRDKPIITGLDGIAPTAVAHYAKDRSTRLVDDGHSVRPYSVREYARLQGFPDWYQFSGSDNDAMRQIGNAVAVPMARWVGQQAIKYFATKS</sequence>
<keyword evidence="1 3" id="KW-0808">Transferase</keyword>
<dbReference type="InterPro" id="IPR001525">
    <property type="entry name" value="C5_MeTfrase"/>
</dbReference>
<dbReference type="InterPro" id="IPR050390">
    <property type="entry name" value="C5-Methyltransferase"/>
</dbReference>
<dbReference type="PROSITE" id="PS51679">
    <property type="entry name" value="SAM_MT_C5"/>
    <property type="match status" value="1"/>
</dbReference>